<evidence type="ECO:0000256" key="1">
    <source>
        <dbReference type="SAM" id="SignalP"/>
    </source>
</evidence>
<dbReference type="CDD" id="cd12820">
    <property type="entry name" value="LbR_YadA-like"/>
    <property type="match status" value="1"/>
</dbReference>
<organism evidence="3 4">
    <name type="scientific">Flaviaesturariibacter amylovorans</name>
    <dbReference type="NCBI Taxonomy" id="1084520"/>
    <lineage>
        <taxon>Bacteria</taxon>
        <taxon>Pseudomonadati</taxon>
        <taxon>Bacteroidota</taxon>
        <taxon>Chitinophagia</taxon>
        <taxon>Chitinophagales</taxon>
        <taxon>Chitinophagaceae</taxon>
        <taxon>Flaviaestuariibacter</taxon>
    </lineage>
</organism>
<comment type="caution">
    <text evidence="3">The sequence shown here is derived from an EMBL/GenBank/DDBJ whole genome shotgun (WGS) entry which is preliminary data.</text>
</comment>
<evidence type="ECO:0000313" key="4">
    <source>
        <dbReference type="Proteomes" id="UP001501725"/>
    </source>
</evidence>
<keyword evidence="4" id="KW-1185">Reference proteome</keyword>
<feature type="domain" description="Trimeric autotransporter adhesin YadA-like head" evidence="2">
    <location>
        <begin position="244"/>
        <end position="265"/>
    </location>
</feature>
<dbReference type="Gene3D" id="2.150.10.10">
    <property type="entry name" value="Serralysin-like metalloprotease, C-terminal"/>
    <property type="match status" value="1"/>
</dbReference>
<feature type="signal peptide" evidence="1">
    <location>
        <begin position="1"/>
        <end position="24"/>
    </location>
</feature>
<reference evidence="4" key="1">
    <citation type="journal article" date="2019" name="Int. J. Syst. Evol. Microbiol.">
        <title>The Global Catalogue of Microorganisms (GCM) 10K type strain sequencing project: providing services to taxonomists for standard genome sequencing and annotation.</title>
        <authorList>
            <consortium name="The Broad Institute Genomics Platform"/>
            <consortium name="The Broad Institute Genome Sequencing Center for Infectious Disease"/>
            <person name="Wu L."/>
            <person name="Ma J."/>
        </authorList>
    </citation>
    <scope>NUCLEOTIDE SEQUENCE [LARGE SCALE GENOMIC DNA]</scope>
    <source>
        <strain evidence="4">JCM 17919</strain>
    </source>
</reference>
<evidence type="ECO:0000313" key="3">
    <source>
        <dbReference type="EMBL" id="GAA4330815.1"/>
    </source>
</evidence>
<accession>A0ABP8GXA4</accession>
<dbReference type="SUPFAM" id="SSF101967">
    <property type="entry name" value="Adhesin YadA, collagen-binding domain"/>
    <property type="match status" value="1"/>
</dbReference>
<protein>
    <recommendedName>
        <fullName evidence="2">Trimeric autotransporter adhesin YadA-like head domain-containing protein</fullName>
    </recommendedName>
</protein>
<feature type="domain" description="Trimeric autotransporter adhesin YadA-like head" evidence="2">
    <location>
        <begin position="176"/>
        <end position="198"/>
    </location>
</feature>
<dbReference type="Proteomes" id="UP001501725">
    <property type="component" value="Unassembled WGS sequence"/>
</dbReference>
<keyword evidence="1" id="KW-0732">Signal</keyword>
<evidence type="ECO:0000259" key="2">
    <source>
        <dbReference type="Pfam" id="PF05658"/>
    </source>
</evidence>
<name>A0ABP8GXA4_9BACT</name>
<dbReference type="InterPro" id="IPR008640">
    <property type="entry name" value="Adhesin_Head_dom"/>
</dbReference>
<sequence length="445" mass="44500">MNKLSRIYPILLAAALMTATPAAAQVGINNSSPDASAELDVKSTTRGFLAPRMTGAQMTAIGMPAAGLAVYNTDSASYCIYSGSAWLKVLLSTSGNWSVTGNDIYSNNSGNVGIGTTAPQSKVHVQSGNFLVSAVHGSGNAIEVTGAGSRLFFNPLKSALRAGYVQDSQWDPAQIGEYSVGLGTNNTASGAAAVAMGDFCTASGTSAVAFGLSSRATGTASIAGGFGSEASGFISVALGQGNLATGSRAVALGQTNTASGDRSFAANSSNTVSGSYAAALGISNTAASYGELCVGSFSTTYAAAGTSTFQTTDRLFNVGNGTSVSSRSDAFTILKSGATGIGNNNPASTLDVNGSIGMKVKAAQVAGTHHPDGTASVWIYGSGTGTITLPSASSCSNRTYTIVNNTGGNRTSSSYVALGGSSTTTIANATSVQLISDGTNWYQVK</sequence>
<dbReference type="RefSeq" id="WP_345255780.1">
    <property type="nucleotide sequence ID" value="NZ_BAABGY010000007.1"/>
</dbReference>
<proteinExistence type="predicted"/>
<feature type="chain" id="PRO_5045828172" description="Trimeric autotransporter adhesin YadA-like head domain-containing protein" evidence="1">
    <location>
        <begin position="25"/>
        <end position="445"/>
    </location>
</feature>
<feature type="domain" description="Trimeric autotransporter adhesin YadA-like head" evidence="2">
    <location>
        <begin position="202"/>
        <end position="228"/>
    </location>
</feature>
<dbReference type="EMBL" id="BAABGY010000007">
    <property type="protein sequence ID" value="GAA4330815.1"/>
    <property type="molecule type" value="Genomic_DNA"/>
</dbReference>
<gene>
    <name evidence="3" type="ORF">GCM10023184_22180</name>
</gene>
<dbReference type="Pfam" id="PF05658">
    <property type="entry name" value="YadA_head"/>
    <property type="match status" value="3"/>
</dbReference>
<dbReference type="InterPro" id="IPR011049">
    <property type="entry name" value="Serralysin-like_metalloprot_C"/>
</dbReference>